<dbReference type="FunFam" id="3.40.50.300:FF:000381">
    <property type="entry name" value="TFIIH basal transcription factor complex helicase subunit"/>
    <property type="match status" value="1"/>
</dbReference>
<dbReference type="Gene3D" id="3.40.50.300">
    <property type="entry name" value="P-loop containing nucleotide triphosphate hydrolases"/>
    <property type="match status" value="2"/>
</dbReference>
<feature type="region of interest" description="Disordered" evidence="32">
    <location>
        <begin position="401"/>
        <end position="439"/>
    </location>
</feature>
<dbReference type="Pfam" id="PF14604">
    <property type="entry name" value="SH3_9"/>
    <property type="match status" value="1"/>
</dbReference>
<feature type="compositionally biased region" description="Pro residues" evidence="32">
    <location>
        <begin position="639"/>
        <end position="650"/>
    </location>
</feature>
<dbReference type="GO" id="GO:0046872">
    <property type="term" value="F:metal ion binding"/>
    <property type="evidence" value="ECO:0007669"/>
    <property type="project" value="UniProtKB-KW"/>
</dbReference>
<comment type="subcellular location">
    <subcellularLocation>
        <location evidence="2">Nucleus</location>
    </subcellularLocation>
</comment>
<dbReference type="GO" id="GO:0043139">
    <property type="term" value="F:5'-3' DNA helicase activity"/>
    <property type="evidence" value="ECO:0007669"/>
    <property type="project" value="UniProtKB-EC"/>
</dbReference>
<dbReference type="InterPro" id="IPR001945">
    <property type="entry name" value="RAD3/XPD"/>
</dbReference>
<dbReference type="PROSITE" id="PS50297">
    <property type="entry name" value="ANK_REP_REGION"/>
    <property type="match status" value="2"/>
</dbReference>
<comment type="catalytic activity">
    <reaction evidence="24">
        <text>ATP + H2O = ADP + phosphate + H(+)</text>
        <dbReference type="Rhea" id="RHEA:13065"/>
        <dbReference type="ChEBI" id="CHEBI:15377"/>
        <dbReference type="ChEBI" id="CHEBI:15378"/>
        <dbReference type="ChEBI" id="CHEBI:30616"/>
        <dbReference type="ChEBI" id="CHEBI:43474"/>
        <dbReference type="ChEBI" id="CHEBI:456216"/>
        <dbReference type="EC" id="5.6.2.3"/>
    </reaction>
</comment>
<gene>
    <name evidence="35" type="ORF">J1605_016345</name>
</gene>
<comment type="cofactor">
    <cofactor evidence="1">
        <name>[4Fe-4S] cluster</name>
        <dbReference type="ChEBI" id="CHEBI:49883"/>
    </cofactor>
</comment>
<dbReference type="PANTHER" id="PTHR11472">
    <property type="entry name" value="DNA REPAIR DEAD HELICASE RAD3/XP-D SUBFAMILY MEMBER"/>
    <property type="match status" value="1"/>
</dbReference>
<keyword evidence="7" id="KW-0053">Apoptosis</keyword>
<dbReference type="Pfam" id="PF06733">
    <property type="entry name" value="DEAD_2"/>
    <property type="match status" value="1"/>
</dbReference>
<dbReference type="SUPFAM" id="SSF50044">
    <property type="entry name" value="SH3-domain"/>
    <property type="match status" value="1"/>
</dbReference>
<evidence type="ECO:0000256" key="28">
    <source>
        <dbReference type="ARBA" id="ARBA00081188"/>
    </source>
</evidence>
<keyword evidence="19" id="KW-0238">DNA-binding</keyword>
<evidence type="ECO:0000259" key="34">
    <source>
        <dbReference type="PROSITE" id="PS51193"/>
    </source>
</evidence>
<dbReference type="CDD" id="cd11952">
    <property type="entry name" value="SH3_iASPP"/>
    <property type="match status" value="1"/>
</dbReference>
<evidence type="ECO:0000256" key="31">
    <source>
        <dbReference type="PROSITE-ProRule" id="PRU00192"/>
    </source>
</evidence>
<evidence type="ECO:0000256" key="8">
    <source>
        <dbReference type="ARBA" id="ARBA00022723"/>
    </source>
</evidence>
<dbReference type="PROSITE" id="PS51193">
    <property type="entry name" value="HELICASE_ATP_BIND_2"/>
    <property type="match status" value="1"/>
</dbReference>
<keyword evidence="13" id="KW-0347">Helicase</keyword>
<dbReference type="Gene3D" id="1.25.40.20">
    <property type="entry name" value="Ankyrin repeat-containing domain"/>
    <property type="match status" value="1"/>
</dbReference>
<dbReference type="EMBL" id="JAIQCJ010002661">
    <property type="protein sequence ID" value="KAJ8775495.1"/>
    <property type="molecule type" value="Genomic_DNA"/>
</dbReference>
<feature type="repeat" description="ANK" evidence="30">
    <location>
        <begin position="784"/>
        <end position="816"/>
    </location>
</feature>
<keyword evidence="8" id="KW-0479">Metal-binding</keyword>
<reference evidence="35 36" key="1">
    <citation type="submission" date="2022-11" db="EMBL/GenBank/DDBJ databases">
        <title>Whole genome sequence of Eschrichtius robustus ER-17-0199.</title>
        <authorList>
            <person name="Bruniche-Olsen A."/>
            <person name="Black A.N."/>
            <person name="Fields C.J."/>
            <person name="Walden K."/>
            <person name="Dewoody J.A."/>
        </authorList>
    </citation>
    <scope>NUCLEOTIDE SEQUENCE [LARGE SCALE GENOMIC DNA]</scope>
    <source>
        <strain evidence="35">ER-17-0199</strain>
        <tissue evidence="35">Blubber</tissue>
    </source>
</reference>
<dbReference type="SMART" id="SM00248">
    <property type="entry name" value="ANK"/>
    <property type="match status" value="2"/>
</dbReference>
<evidence type="ECO:0000256" key="19">
    <source>
        <dbReference type="ARBA" id="ARBA00023125"/>
    </source>
</evidence>
<keyword evidence="6" id="KW-0004">4Fe-4S</keyword>
<evidence type="ECO:0000256" key="4">
    <source>
        <dbReference type="ARBA" id="ARBA00014344"/>
    </source>
</evidence>
<keyword evidence="9" id="KW-0677">Repeat</keyword>
<sequence length="1756" mass="194409">MPLRDYKSQGARGDPGSPSPPGPASLRYESRRLTCSRRLPRPVLRSPQPEPEPEEDPRCQDLPRIRAPLRPAGTMDSEAFQSSRNLEDLNLQSLATKHMDLKQVELDMAAAKVDELTKQLESLWSDSPAAPLGSQARAPARLSRYSLSPVPEPLGSRGSPWKATTDGADTSFRRSESAPAQLPYSSLSPKGRPSSPRTQLYLQPDAYGSPDRAPSPRPRAFDGAGSPLGRAPSPRPGPLRQQGPPTPFDFVGRVRSPRVSPLAEGPQAFFPERGPSPRAPTAAYDAPTAFGSPLLGPGVSAFAPSLRAQEDLTLRRRSPKAWNESDLDVAYEKKSSQTASYERPDVFARPASPGLQLLPWRESSLDGLGDTRKDNFTSATLPRNYKVFPLANDRRSDVDSYRRSLGSAGSSGTLPRSWQPVSRIPMPPSSPQPRSAPRQRPIPLSMIFKLQNAFWEHGASRAMLPGSPIFSRAPPPKLLLQPQLPPQSQPQLQLQALAPVPQPPQETWSPVSEGLPKPPTELEPEPELEGLLTSGLEAGDADEDAVTRPLSPTRLQPALPPEAQSVPELEEVARVLAEIPRPLKRRGSMEQSPIVALPPTHKKQYQQIINRLFHRHGGPGEPEPELCPITEGPEARAGPPAPAPPAPIPPLALLQSSPPEQPQSMEMRSVLRKAGSPRKVRRARLSPLVLLLDAALTGELDVVQQAVKEVSAAGQKGGWGGGGRRWIAAAGLSLPVPRPVQMNDPSQPNEEGITALHNAICGANYPIVDFLIAAGANVNSPDSHGWTPLHCAASCNDTAICMALVQHGAAIFATTLSDGATAIEKCDPYREGYTDCATYLADVEQSMGLMYNGVVYALWDYSAEFGDELSFRDGESVTVLRRDGPEETDWWWAALHGQEGYVPRNYFGQSNPPSQRSLEWVTATGFSQESPLPLSLPTAFRGQGSVEAGEGPRGRGTDPAAPAARLNVDGLLVYFPYDYIYPEQFSYMLELKRTLDAKGHGVLEMPSGTGKTVSLLALIMAYQRAYPLEVTKLIYCSRTVPEIEKVIEELRKLLNFYEKQEGEKLSFLGLALSSRKNLCIHPEVTPLRFGKDVDGKCHSLTASYIRAQYQRDPSLPHCRFYEEFDVHGRQVPLPAGIYNLDDLKAVGQRQGWCPYFLARYSILHANVVVYSYHYLLDPKIADLVSKELARKAVVVFDEAHNIDNVCIDSMSVNLTRRTLDRCQGNLETLQKTVLRIKETDEQRLRDEYRRLVEGLREASAARETDAHLANPVLPDEVLQEAVPGSIRTAEHFLGFLRRLLEYVKWRLRVQHVVQESPPAFLSGLAQRVCIQRKPLRFCAERLRSLLHTLEIADLADFSPLTLLANFATLVSTYAKGFTIIIEPFDDRTPTIANPILHFSCMDASLAIKPVFERFQSVIITSGTLSPLDIYPKILDFHPVTMATFTMTLARVCLCPMIIGRGNDQVAISSKFETREDIAVIRNYGNLLLEMSAVVPDGIVAFFTSYQYMESTVASWYEQGILENIQRNKLLFIETQDGAETSVALEKYQEVGITGGRGKSRVERGQRRQLRGDASRVLASPPQACENGRGAILLSVARGKVSEGIDFVHHYGRAVIMFGVPYVYTQSRILKARLEYLRDQFQIRENDFLTFDAMRHAAQCVGRAIRGKTDYGLMVFADKRFARADKRGKLPRWIQEHLTDANLNLTVDEGVQVAKYFLRQMAQPFHREDQLGLSLLSLEQLESEETLRRIEQIAQQL</sequence>
<dbReference type="GO" id="GO:0007059">
    <property type="term" value="P:chromosome segregation"/>
    <property type="evidence" value="ECO:0007669"/>
    <property type="project" value="UniProtKB-KW"/>
</dbReference>
<keyword evidence="21" id="KW-0413">Isomerase</keyword>
<dbReference type="InterPro" id="IPR027417">
    <property type="entry name" value="P-loop_NTPase"/>
</dbReference>
<dbReference type="NCBIfam" id="TIGR00604">
    <property type="entry name" value="rad3"/>
    <property type="match status" value="1"/>
</dbReference>
<organism evidence="35 36">
    <name type="scientific">Eschrichtius robustus</name>
    <name type="common">California gray whale</name>
    <name type="synonym">Eschrichtius gibbosus</name>
    <dbReference type="NCBI Taxonomy" id="9764"/>
    <lineage>
        <taxon>Eukaryota</taxon>
        <taxon>Metazoa</taxon>
        <taxon>Chordata</taxon>
        <taxon>Craniata</taxon>
        <taxon>Vertebrata</taxon>
        <taxon>Euteleostomi</taxon>
        <taxon>Mammalia</taxon>
        <taxon>Eutheria</taxon>
        <taxon>Laurasiatheria</taxon>
        <taxon>Artiodactyla</taxon>
        <taxon>Whippomorpha</taxon>
        <taxon>Cetacea</taxon>
        <taxon>Mysticeti</taxon>
        <taxon>Eschrichtiidae</taxon>
        <taxon>Eschrichtius</taxon>
    </lineage>
</organism>
<dbReference type="GO" id="GO:0006289">
    <property type="term" value="P:nucleotide-excision repair"/>
    <property type="evidence" value="ECO:0007669"/>
    <property type="project" value="InterPro"/>
</dbReference>
<evidence type="ECO:0000256" key="11">
    <source>
        <dbReference type="ARBA" id="ARBA00022763"/>
    </source>
</evidence>
<dbReference type="GO" id="GO:0051539">
    <property type="term" value="F:4 iron, 4 sulfur cluster binding"/>
    <property type="evidence" value="ECO:0007669"/>
    <property type="project" value="UniProtKB-KW"/>
</dbReference>
<evidence type="ECO:0000256" key="5">
    <source>
        <dbReference type="ARBA" id="ARBA00022443"/>
    </source>
</evidence>
<dbReference type="FunFam" id="1.25.40.20:FF:000008">
    <property type="entry name" value="Apoptosis-stimulating of p53 protein 2 isoform 1"/>
    <property type="match status" value="1"/>
</dbReference>
<evidence type="ECO:0000256" key="18">
    <source>
        <dbReference type="ARBA" id="ARBA00023043"/>
    </source>
</evidence>
<dbReference type="GO" id="GO:0016818">
    <property type="term" value="F:hydrolase activity, acting on acid anhydrides, in phosphorus-containing anhydrides"/>
    <property type="evidence" value="ECO:0007669"/>
    <property type="project" value="InterPro"/>
</dbReference>
<evidence type="ECO:0000256" key="27">
    <source>
        <dbReference type="ARBA" id="ARBA00081072"/>
    </source>
</evidence>
<evidence type="ECO:0000256" key="30">
    <source>
        <dbReference type="PROSITE-ProRule" id="PRU00023"/>
    </source>
</evidence>
<evidence type="ECO:0000256" key="3">
    <source>
        <dbReference type="ARBA" id="ARBA00009146"/>
    </source>
</evidence>
<feature type="region of interest" description="Disordered" evidence="32">
    <location>
        <begin position="1"/>
        <end position="83"/>
    </location>
</feature>
<dbReference type="InterPro" id="IPR010614">
    <property type="entry name" value="RAD3-like_helicase_DEAD"/>
</dbReference>
<comment type="similarity">
    <text evidence="3">Belongs to the helicase family. RAD3/XPD subfamily.</text>
</comment>
<dbReference type="CDD" id="cd18788">
    <property type="entry name" value="SF2_C_XPD"/>
    <property type="match status" value="1"/>
</dbReference>
<feature type="domain" description="Helicase ATP-binding" evidence="34">
    <location>
        <begin position="970"/>
        <end position="1246"/>
    </location>
</feature>
<evidence type="ECO:0000256" key="20">
    <source>
        <dbReference type="ARBA" id="ARBA00023204"/>
    </source>
</evidence>
<dbReference type="InterPro" id="IPR036770">
    <property type="entry name" value="Ankyrin_rpt-contain_sf"/>
</dbReference>
<evidence type="ECO:0000256" key="13">
    <source>
        <dbReference type="ARBA" id="ARBA00022806"/>
    </source>
</evidence>
<evidence type="ECO:0000256" key="23">
    <source>
        <dbReference type="ARBA" id="ARBA00044969"/>
    </source>
</evidence>
<evidence type="ECO:0000256" key="16">
    <source>
        <dbReference type="ARBA" id="ARBA00023004"/>
    </source>
</evidence>
<evidence type="ECO:0000256" key="1">
    <source>
        <dbReference type="ARBA" id="ARBA00001966"/>
    </source>
</evidence>
<evidence type="ECO:0000313" key="36">
    <source>
        <dbReference type="Proteomes" id="UP001159641"/>
    </source>
</evidence>
<dbReference type="PROSITE" id="PS50088">
    <property type="entry name" value="ANK_REPEAT"/>
    <property type="match status" value="2"/>
</dbReference>
<dbReference type="GO" id="GO:0003684">
    <property type="term" value="F:damaged DNA binding"/>
    <property type="evidence" value="ECO:0007669"/>
    <property type="project" value="TreeGrafter"/>
</dbReference>
<name>A0AB34G9J6_ESCRO</name>
<evidence type="ECO:0000256" key="9">
    <source>
        <dbReference type="ARBA" id="ARBA00022737"/>
    </source>
</evidence>
<dbReference type="InterPro" id="IPR014013">
    <property type="entry name" value="Helic_SF1/SF2_ATP-bd_DinG/Rad3"/>
</dbReference>
<evidence type="ECO:0000259" key="33">
    <source>
        <dbReference type="PROSITE" id="PS50002"/>
    </source>
</evidence>
<feature type="repeat" description="ANK" evidence="30">
    <location>
        <begin position="751"/>
        <end position="783"/>
    </location>
</feature>
<dbReference type="SMART" id="SM00488">
    <property type="entry name" value="DEXDc2"/>
    <property type="match status" value="1"/>
</dbReference>
<feature type="region of interest" description="Disordered" evidence="32">
    <location>
        <begin position="501"/>
        <end position="527"/>
    </location>
</feature>
<dbReference type="PRINTS" id="PR00852">
    <property type="entry name" value="XRODRMPGMNTD"/>
</dbReference>
<proteinExistence type="inferred from homology"/>
<dbReference type="GO" id="GO:0035315">
    <property type="term" value="P:hair cell differentiation"/>
    <property type="evidence" value="ECO:0007669"/>
    <property type="project" value="UniProtKB-ARBA"/>
</dbReference>
<evidence type="ECO:0000256" key="15">
    <source>
        <dbReference type="ARBA" id="ARBA00022840"/>
    </source>
</evidence>
<comment type="caution">
    <text evidence="35">The sequence shown here is derived from an EMBL/GenBank/DDBJ whole genome shotgun (WGS) entry which is preliminary data.</text>
</comment>
<dbReference type="PROSITE" id="PS00690">
    <property type="entry name" value="DEAH_ATP_HELICASE"/>
    <property type="match status" value="1"/>
</dbReference>
<dbReference type="InterPro" id="IPR002110">
    <property type="entry name" value="Ankyrin_rpt"/>
</dbReference>
<evidence type="ECO:0000256" key="2">
    <source>
        <dbReference type="ARBA" id="ARBA00004123"/>
    </source>
</evidence>
<evidence type="ECO:0000256" key="6">
    <source>
        <dbReference type="ARBA" id="ARBA00022485"/>
    </source>
</evidence>
<dbReference type="FunFam" id="3.40.50.300:FF:000135">
    <property type="entry name" value="DNA repair helicase RAD3, putative"/>
    <property type="match status" value="1"/>
</dbReference>
<evidence type="ECO:0000256" key="10">
    <source>
        <dbReference type="ARBA" id="ARBA00022741"/>
    </source>
</evidence>
<dbReference type="SMART" id="SM00326">
    <property type="entry name" value="SH3"/>
    <property type="match status" value="1"/>
</dbReference>
<feature type="region of interest" description="Disordered" evidence="32">
    <location>
        <begin position="617"/>
        <end position="678"/>
    </location>
</feature>
<dbReference type="SMART" id="SM00491">
    <property type="entry name" value="HELICc2"/>
    <property type="match status" value="1"/>
</dbReference>
<evidence type="ECO:0000256" key="29">
    <source>
        <dbReference type="ARBA" id="ARBA00082576"/>
    </source>
</evidence>
<keyword evidence="16" id="KW-0408">Iron</keyword>
<dbReference type="EC" id="5.6.2.3" evidence="23"/>
<keyword evidence="18 30" id="KW-0040">ANK repeat</keyword>
<dbReference type="SUPFAM" id="SSF48403">
    <property type="entry name" value="Ankyrin repeat"/>
    <property type="match status" value="1"/>
</dbReference>
<evidence type="ECO:0000256" key="24">
    <source>
        <dbReference type="ARBA" id="ARBA00048954"/>
    </source>
</evidence>
<dbReference type="PANTHER" id="PTHR11472:SF1">
    <property type="entry name" value="GENERAL TRANSCRIPTION AND DNA REPAIR FACTOR IIH HELICASE SUBUNIT XPD"/>
    <property type="match status" value="1"/>
</dbReference>
<evidence type="ECO:0000256" key="17">
    <source>
        <dbReference type="ARBA" id="ARBA00023014"/>
    </source>
</evidence>
<evidence type="ECO:0000313" key="35">
    <source>
        <dbReference type="EMBL" id="KAJ8775495.1"/>
    </source>
</evidence>
<keyword evidence="15" id="KW-0067">ATP-binding</keyword>
<keyword evidence="17" id="KW-0411">Iron-sulfur</keyword>
<dbReference type="GO" id="GO:0005524">
    <property type="term" value="F:ATP binding"/>
    <property type="evidence" value="ECO:0007669"/>
    <property type="project" value="UniProtKB-KW"/>
</dbReference>
<keyword evidence="12" id="KW-0378">Hydrolase</keyword>
<dbReference type="Pfam" id="PF13307">
    <property type="entry name" value="Helicase_C_2"/>
    <property type="match status" value="1"/>
</dbReference>
<dbReference type="InterPro" id="IPR013020">
    <property type="entry name" value="Rad3/Chl1-like"/>
</dbReference>
<evidence type="ECO:0000256" key="25">
    <source>
        <dbReference type="ARBA" id="ARBA00078828"/>
    </source>
</evidence>
<dbReference type="CDD" id="cd17969">
    <property type="entry name" value="DEAHc_XPD"/>
    <property type="match status" value="1"/>
</dbReference>
<evidence type="ECO:0000256" key="22">
    <source>
        <dbReference type="ARBA" id="ARBA00023242"/>
    </source>
</evidence>
<keyword evidence="14" id="KW-0159">Chromosome partition</keyword>
<keyword evidence="10" id="KW-0547">Nucleotide-binding</keyword>
<dbReference type="InterPro" id="IPR001452">
    <property type="entry name" value="SH3_domain"/>
</dbReference>
<keyword evidence="22" id="KW-0539">Nucleus</keyword>
<evidence type="ECO:0000256" key="7">
    <source>
        <dbReference type="ARBA" id="ARBA00022703"/>
    </source>
</evidence>
<feature type="compositionally biased region" description="Polar residues" evidence="32">
    <location>
        <begin position="407"/>
        <end position="420"/>
    </location>
</feature>
<evidence type="ECO:0000256" key="26">
    <source>
        <dbReference type="ARBA" id="ARBA00079246"/>
    </source>
</evidence>
<evidence type="ECO:0000256" key="12">
    <source>
        <dbReference type="ARBA" id="ARBA00022801"/>
    </source>
</evidence>
<keyword evidence="5 31" id="KW-0728">SH3 domain</keyword>
<feature type="region of interest" description="Disordered" evidence="32">
    <location>
        <begin position="123"/>
        <end position="285"/>
    </location>
</feature>
<feature type="domain" description="SH3" evidence="33">
    <location>
        <begin position="850"/>
        <end position="912"/>
    </location>
</feature>
<dbReference type="PROSITE" id="PS50002">
    <property type="entry name" value="SH3"/>
    <property type="match status" value="1"/>
</dbReference>
<evidence type="ECO:0000256" key="14">
    <source>
        <dbReference type="ARBA" id="ARBA00022829"/>
    </source>
</evidence>
<evidence type="ECO:0000256" key="32">
    <source>
        <dbReference type="SAM" id="MobiDB-lite"/>
    </source>
</evidence>
<dbReference type="FunFam" id="3.40.50.300:FF:000128">
    <property type="entry name" value="Putative DNA repair helicase RAD3"/>
    <property type="match status" value="1"/>
</dbReference>
<dbReference type="InterPro" id="IPR006554">
    <property type="entry name" value="Helicase-like_DEXD_c2"/>
</dbReference>
<dbReference type="InterPro" id="IPR006555">
    <property type="entry name" value="ATP-dep_Helicase_C"/>
</dbReference>
<keyword evidence="20" id="KW-0234">DNA repair</keyword>
<dbReference type="SUPFAM" id="SSF52540">
    <property type="entry name" value="P-loop containing nucleoside triphosphate hydrolases"/>
    <property type="match status" value="1"/>
</dbReference>
<dbReference type="GO" id="GO:0005634">
    <property type="term" value="C:nucleus"/>
    <property type="evidence" value="ECO:0007669"/>
    <property type="project" value="UniProtKB-SubCell"/>
</dbReference>
<dbReference type="InterPro" id="IPR045028">
    <property type="entry name" value="DinG/Rad3-like"/>
</dbReference>
<dbReference type="PRINTS" id="PR00452">
    <property type="entry name" value="SH3DOMAIN"/>
</dbReference>
<keyword evidence="36" id="KW-1185">Reference proteome</keyword>
<evidence type="ECO:0000256" key="21">
    <source>
        <dbReference type="ARBA" id="ARBA00023235"/>
    </source>
</evidence>
<dbReference type="GO" id="GO:0006366">
    <property type="term" value="P:transcription by RNA polymerase II"/>
    <property type="evidence" value="ECO:0007669"/>
    <property type="project" value="TreeGrafter"/>
</dbReference>
<dbReference type="InterPro" id="IPR036028">
    <property type="entry name" value="SH3-like_dom_sf"/>
</dbReference>
<dbReference type="InterPro" id="IPR042722">
    <property type="entry name" value="SH3_iASPP"/>
</dbReference>
<dbReference type="Proteomes" id="UP001159641">
    <property type="component" value="Unassembled WGS sequence"/>
</dbReference>
<dbReference type="Pfam" id="PF12796">
    <property type="entry name" value="Ank_2"/>
    <property type="match status" value="1"/>
</dbReference>
<dbReference type="GO" id="GO:0045951">
    <property type="term" value="P:positive regulation of mitotic recombination"/>
    <property type="evidence" value="ECO:0007669"/>
    <property type="project" value="TreeGrafter"/>
</dbReference>
<feature type="compositionally biased region" description="Low complexity" evidence="32">
    <location>
        <begin position="651"/>
        <end position="664"/>
    </location>
</feature>
<dbReference type="InterPro" id="IPR010643">
    <property type="entry name" value="HBB"/>
</dbReference>
<dbReference type="GO" id="GO:0006915">
    <property type="term" value="P:apoptotic process"/>
    <property type="evidence" value="ECO:0007669"/>
    <property type="project" value="UniProtKB-KW"/>
</dbReference>
<dbReference type="Pfam" id="PF06777">
    <property type="entry name" value="HBB"/>
    <property type="match status" value="1"/>
</dbReference>
<dbReference type="InterPro" id="IPR002464">
    <property type="entry name" value="DNA/RNA_helicase_DEAH_CS"/>
</dbReference>
<keyword evidence="11" id="KW-0227">DNA damage</keyword>
<accession>A0AB34G9J6</accession>
<protein>
    <recommendedName>
        <fullName evidence="4">General transcription and DNA repair factor IIH helicase subunit XPD</fullName>
        <ecNumber evidence="23">5.6.2.3</ecNumber>
    </recommendedName>
    <alternativeName>
        <fullName evidence="26">CXPD</fullName>
    </alternativeName>
    <alternativeName>
        <fullName evidence="27">DNA 5'-3' helicase XPD</fullName>
    </alternativeName>
    <alternativeName>
        <fullName evidence="25">DNA excision repair protein ERCC-2</fullName>
    </alternativeName>
    <alternativeName>
        <fullName evidence="28">DNA repair protein complementing XP-D cells</fullName>
    </alternativeName>
    <alternativeName>
        <fullName evidence="29">Xeroderma pigmentosum group D-complementing protein</fullName>
    </alternativeName>
</protein>